<proteinExistence type="predicted"/>
<comment type="caution">
    <text evidence="1">The sequence shown here is derived from an EMBL/GenBank/DDBJ whole genome shotgun (WGS) entry which is preliminary data.</text>
</comment>
<reference evidence="1" key="1">
    <citation type="journal article" date="2020" name="Fungal Divers.">
        <title>Resolving the Mortierellaceae phylogeny through synthesis of multi-gene phylogenetics and phylogenomics.</title>
        <authorList>
            <person name="Vandepol N."/>
            <person name="Liber J."/>
            <person name="Desiro A."/>
            <person name="Na H."/>
            <person name="Kennedy M."/>
            <person name="Barry K."/>
            <person name="Grigoriev I.V."/>
            <person name="Miller A.N."/>
            <person name="O'Donnell K."/>
            <person name="Stajich J.E."/>
            <person name="Bonito G."/>
        </authorList>
    </citation>
    <scope>NUCLEOTIDE SEQUENCE</scope>
    <source>
        <strain evidence="1">BC1065</strain>
    </source>
</reference>
<dbReference type="AlphaFoldDB" id="A0A9P6PMM8"/>
<evidence type="ECO:0000313" key="1">
    <source>
        <dbReference type="EMBL" id="KAG0248313.1"/>
    </source>
</evidence>
<protein>
    <submittedName>
        <fullName evidence="1">Uncharacterized protein</fullName>
    </submittedName>
</protein>
<organism evidence="1 2">
    <name type="scientific">Actinomortierella ambigua</name>
    <dbReference type="NCBI Taxonomy" id="1343610"/>
    <lineage>
        <taxon>Eukaryota</taxon>
        <taxon>Fungi</taxon>
        <taxon>Fungi incertae sedis</taxon>
        <taxon>Mucoromycota</taxon>
        <taxon>Mortierellomycotina</taxon>
        <taxon>Mortierellomycetes</taxon>
        <taxon>Mortierellales</taxon>
        <taxon>Mortierellaceae</taxon>
        <taxon>Actinomortierella</taxon>
    </lineage>
</organism>
<evidence type="ECO:0000313" key="2">
    <source>
        <dbReference type="Proteomes" id="UP000807716"/>
    </source>
</evidence>
<gene>
    <name evidence="1" type="ORF">DFQ27_001024</name>
</gene>
<dbReference type="Proteomes" id="UP000807716">
    <property type="component" value="Unassembled WGS sequence"/>
</dbReference>
<keyword evidence="2" id="KW-1185">Reference proteome</keyword>
<name>A0A9P6PMM8_9FUNG</name>
<dbReference type="EMBL" id="JAAAJB010001300">
    <property type="protein sequence ID" value="KAG0248313.1"/>
    <property type="molecule type" value="Genomic_DNA"/>
</dbReference>
<feature type="non-terminal residue" evidence="1">
    <location>
        <position position="70"/>
    </location>
</feature>
<accession>A0A9P6PMM8</accession>
<sequence>KVLEQAQIRQNANSDGVIDVIAALVTIMADEECVPVSNDFNTQLTIPASKRSGKITSLNKLQVKQAVELK</sequence>
<feature type="non-terminal residue" evidence="1">
    <location>
        <position position="1"/>
    </location>
</feature>